<name>A0AAV3U269_9ALTE</name>
<sequence>MALRLNRFFLSLPLLAGLMAPAVNAQQEVLDDIIKPDVERRTIKESDIDSEDFEIGLYAGVINIEDFGSNDVVGLRLAYHLTESFFFEASAGQTRLDETSYELLTGDIQLLTDEQRDLIYYNFSIGYNLLPGEVFVGSKWALNTAFYVLAGVGNTDFADEEHFTYNIGAGFKVLPADWLSIRFDVRDHMFEHDVFGETVDTHNIETTLGFNIFF</sequence>
<dbReference type="InterPro" id="IPR030820">
    <property type="entry name" value="OMP_myx_plus_Proteobacteria"/>
</dbReference>
<keyword evidence="5" id="KW-1185">Reference proteome</keyword>
<feature type="signal peptide" evidence="2">
    <location>
        <begin position="1"/>
        <end position="25"/>
    </location>
</feature>
<reference evidence="5" key="1">
    <citation type="journal article" date="2019" name="Int. J. Syst. Evol. Microbiol.">
        <title>The Global Catalogue of Microorganisms (GCM) 10K type strain sequencing project: providing services to taxonomists for standard genome sequencing and annotation.</title>
        <authorList>
            <consortium name="The Broad Institute Genomics Platform"/>
            <consortium name="The Broad Institute Genome Sequencing Center for Infectious Disease"/>
            <person name="Wu L."/>
            <person name="Ma J."/>
        </authorList>
    </citation>
    <scope>NUCLEOTIDE SEQUENCE [LARGE SCALE GENOMIC DNA]</scope>
    <source>
        <strain evidence="5">JCM 19134</strain>
    </source>
</reference>
<dbReference type="NCBIfam" id="TIGR04565">
    <property type="entry name" value="OMP_myx_plus"/>
    <property type="match status" value="1"/>
</dbReference>
<feature type="domain" description="Outer membrane protein beta-barrel" evidence="3">
    <location>
        <begin position="52"/>
        <end position="210"/>
    </location>
</feature>
<dbReference type="Proteomes" id="UP001409585">
    <property type="component" value="Unassembled WGS sequence"/>
</dbReference>
<dbReference type="InterPro" id="IPR011250">
    <property type="entry name" value="OMP/PagP_B-barrel"/>
</dbReference>
<dbReference type="InterPro" id="IPR027385">
    <property type="entry name" value="Beta-barrel_OMP"/>
</dbReference>
<evidence type="ECO:0000313" key="5">
    <source>
        <dbReference type="Proteomes" id="UP001409585"/>
    </source>
</evidence>
<organism evidence="4 5">
    <name type="scientific">Halioxenophilus aromaticivorans</name>
    <dbReference type="NCBI Taxonomy" id="1306992"/>
    <lineage>
        <taxon>Bacteria</taxon>
        <taxon>Pseudomonadati</taxon>
        <taxon>Pseudomonadota</taxon>
        <taxon>Gammaproteobacteria</taxon>
        <taxon>Alteromonadales</taxon>
        <taxon>Alteromonadaceae</taxon>
        <taxon>Halioxenophilus</taxon>
    </lineage>
</organism>
<keyword evidence="1 2" id="KW-0732">Signal</keyword>
<dbReference type="RefSeq" id="WP_345421553.1">
    <property type="nucleotide sequence ID" value="NZ_AP031496.1"/>
</dbReference>
<dbReference type="SUPFAM" id="SSF56925">
    <property type="entry name" value="OMPA-like"/>
    <property type="match status" value="1"/>
</dbReference>
<evidence type="ECO:0000313" key="4">
    <source>
        <dbReference type="EMBL" id="GAA4942855.1"/>
    </source>
</evidence>
<evidence type="ECO:0000256" key="1">
    <source>
        <dbReference type="ARBA" id="ARBA00022729"/>
    </source>
</evidence>
<evidence type="ECO:0000256" key="2">
    <source>
        <dbReference type="SAM" id="SignalP"/>
    </source>
</evidence>
<proteinExistence type="predicted"/>
<dbReference type="Pfam" id="PF13505">
    <property type="entry name" value="OMP_b-brl"/>
    <property type="match status" value="1"/>
</dbReference>
<dbReference type="AlphaFoldDB" id="A0AAV3U269"/>
<evidence type="ECO:0000259" key="3">
    <source>
        <dbReference type="Pfam" id="PF13505"/>
    </source>
</evidence>
<dbReference type="Gene3D" id="2.40.160.20">
    <property type="match status" value="1"/>
</dbReference>
<feature type="chain" id="PRO_5043853541" description="Outer membrane protein beta-barrel domain-containing protein" evidence="2">
    <location>
        <begin position="26"/>
        <end position="214"/>
    </location>
</feature>
<dbReference type="EMBL" id="BAABLX010000016">
    <property type="protein sequence ID" value="GAA4942855.1"/>
    <property type="molecule type" value="Genomic_DNA"/>
</dbReference>
<gene>
    <name evidence="4" type="ORF">GCM10025791_21840</name>
</gene>
<protein>
    <recommendedName>
        <fullName evidence="3">Outer membrane protein beta-barrel domain-containing protein</fullName>
    </recommendedName>
</protein>
<comment type="caution">
    <text evidence="4">The sequence shown here is derived from an EMBL/GenBank/DDBJ whole genome shotgun (WGS) entry which is preliminary data.</text>
</comment>
<accession>A0AAV3U269</accession>